<accession>A0A0J7KD45</accession>
<dbReference type="OrthoDB" id="7546669at2759"/>
<dbReference type="Proteomes" id="UP000036403">
    <property type="component" value="Unassembled WGS sequence"/>
</dbReference>
<dbReference type="PaxDb" id="67767-A0A0J7KD45"/>
<dbReference type="EMBL" id="LBMM01009098">
    <property type="protein sequence ID" value="KMQ88393.1"/>
    <property type="molecule type" value="Genomic_DNA"/>
</dbReference>
<protein>
    <submittedName>
        <fullName evidence="1">Twitching motility protein</fullName>
    </submittedName>
</protein>
<sequence length="109" mass="12537">MSKEIETKIVVSAELRKLLIEQSTAIATLKRVLINFKKLPKTNQTLPKITGRLTNLEDQWKTCQALHVRILQTVTAEEEKTIPYLVEEEFFTAEDAYLEAADYIRDEIG</sequence>
<comment type="caution">
    <text evidence="1">The sequence shown here is derived from an EMBL/GenBank/DDBJ whole genome shotgun (WGS) entry which is preliminary data.</text>
</comment>
<evidence type="ECO:0000313" key="2">
    <source>
        <dbReference type="Proteomes" id="UP000036403"/>
    </source>
</evidence>
<keyword evidence="2" id="KW-1185">Reference proteome</keyword>
<gene>
    <name evidence="1" type="ORF">RF55_12133</name>
</gene>
<proteinExistence type="predicted"/>
<reference evidence="1 2" key="1">
    <citation type="submission" date="2015-04" db="EMBL/GenBank/DDBJ databases">
        <title>Lasius niger genome sequencing.</title>
        <authorList>
            <person name="Konorov E.A."/>
            <person name="Nikitin M.A."/>
            <person name="Kirill M.V."/>
            <person name="Chang P."/>
        </authorList>
    </citation>
    <scope>NUCLEOTIDE SEQUENCE [LARGE SCALE GENOMIC DNA]</scope>
    <source>
        <tissue evidence="1">Whole</tissue>
    </source>
</reference>
<organism evidence="1 2">
    <name type="scientific">Lasius niger</name>
    <name type="common">Black garden ant</name>
    <dbReference type="NCBI Taxonomy" id="67767"/>
    <lineage>
        <taxon>Eukaryota</taxon>
        <taxon>Metazoa</taxon>
        <taxon>Ecdysozoa</taxon>
        <taxon>Arthropoda</taxon>
        <taxon>Hexapoda</taxon>
        <taxon>Insecta</taxon>
        <taxon>Pterygota</taxon>
        <taxon>Neoptera</taxon>
        <taxon>Endopterygota</taxon>
        <taxon>Hymenoptera</taxon>
        <taxon>Apocrita</taxon>
        <taxon>Aculeata</taxon>
        <taxon>Formicoidea</taxon>
        <taxon>Formicidae</taxon>
        <taxon>Formicinae</taxon>
        <taxon>Lasius</taxon>
        <taxon>Lasius</taxon>
    </lineage>
</organism>
<dbReference type="AlphaFoldDB" id="A0A0J7KD45"/>
<evidence type="ECO:0000313" key="1">
    <source>
        <dbReference type="EMBL" id="KMQ88393.1"/>
    </source>
</evidence>
<name>A0A0J7KD45_LASNI</name>